<protein>
    <recommendedName>
        <fullName evidence="3">Lipoprotein</fullName>
    </recommendedName>
</protein>
<keyword evidence="2" id="KW-1185">Reference proteome</keyword>
<evidence type="ECO:0000313" key="2">
    <source>
        <dbReference type="Proteomes" id="UP000806285"/>
    </source>
</evidence>
<accession>A0ABR9S7L2</accession>
<comment type="caution">
    <text evidence="1">The sequence shown here is derived from an EMBL/GenBank/DDBJ whole genome shotgun (WGS) entry which is preliminary data.</text>
</comment>
<dbReference type="Proteomes" id="UP000806285">
    <property type="component" value="Unassembled WGS sequence"/>
</dbReference>
<dbReference type="PROSITE" id="PS51257">
    <property type="entry name" value="PROKAR_LIPOPROTEIN"/>
    <property type="match status" value="1"/>
</dbReference>
<dbReference type="EMBL" id="JADDIV010000005">
    <property type="protein sequence ID" value="MBE7369518.1"/>
    <property type="molecule type" value="Genomic_DNA"/>
</dbReference>
<sequence>MIRGALLIALGTLALAGCAEREQTETGIKSDQQAFQGTNRQPPYMAPGWKPGDRAAWESHLKVRTVQGQNDYAKVP</sequence>
<evidence type="ECO:0008006" key="3">
    <source>
        <dbReference type="Google" id="ProtNLM"/>
    </source>
</evidence>
<proteinExistence type="predicted"/>
<name>A0ABR9S7L2_9BURK</name>
<organism evidence="1 2">
    <name type="scientific">Ramlibacter pallidus</name>
    <dbReference type="NCBI Taxonomy" id="2780087"/>
    <lineage>
        <taxon>Bacteria</taxon>
        <taxon>Pseudomonadati</taxon>
        <taxon>Pseudomonadota</taxon>
        <taxon>Betaproteobacteria</taxon>
        <taxon>Burkholderiales</taxon>
        <taxon>Comamonadaceae</taxon>
        <taxon>Ramlibacter</taxon>
    </lineage>
</organism>
<dbReference type="RefSeq" id="WP_193678142.1">
    <property type="nucleotide sequence ID" value="NZ_JADDIV010000005.1"/>
</dbReference>
<reference evidence="1 2" key="1">
    <citation type="submission" date="2020-10" db="EMBL/GenBank/DDBJ databases">
        <title>Ramlibacter sp. HM2 16S ribosomal RNA gene Genome sequencing and assembly.</title>
        <authorList>
            <person name="Kang M."/>
        </authorList>
    </citation>
    <scope>NUCLEOTIDE SEQUENCE [LARGE SCALE GENOMIC DNA]</scope>
    <source>
        <strain evidence="1 2">HM2</strain>
    </source>
</reference>
<gene>
    <name evidence="1" type="ORF">IM787_18280</name>
</gene>
<evidence type="ECO:0000313" key="1">
    <source>
        <dbReference type="EMBL" id="MBE7369518.1"/>
    </source>
</evidence>